<dbReference type="RefSeq" id="WP_377960450.1">
    <property type="nucleotide sequence ID" value="NZ_JBHZOL010000004.1"/>
</dbReference>
<evidence type="ECO:0000313" key="6">
    <source>
        <dbReference type="Proteomes" id="UP001600165"/>
    </source>
</evidence>
<name>A0ABW6IAJ8_9CYAN</name>
<feature type="transmembrane region" description="Helical" evidence="3">
    <location>
        <begin position="85"/>
        <end position="105"/>
    </location>
</feature>
<comment type="similarity">
    <text evidence="2">Belongs to the fatty acid desaturase type 2 family.</text>
</comment>
<evidence type="ECO:0000256" key="3">
    <source>
        <dbReference type="SAM" id="Phobius"/>
    </source>
</evidence>
<keyword evidence="3" id="KW-0472">Membrane</keyword>
<evidence type="ECO:0000256" key="2">
    <source>
        <dbReference type="ARBA" id="ARBA00008749"/>
    </source>
</evidence>
<dbReference type="Proteomes" id="UP001600165">
    <property type="component" value="Unassembled WGS sequence"/>
</dbReference>
<evidence type="ECO:0000259" key="4">
    <source>
        <dbReference type="Pfam" id="PF00487"/>
    </source>
</evidence>
<sequence length="337" mass="38793">MVTTLTAAKTTRHAANILCNTMAIAYTLIGYVTGVGLLLAANGWLNGLGVFLLTHSLIYSAYLTHEFMHGTIWRSRRRNARFGQLMGWLNGACYYGFKALTVQHIQHHSDRVDFYRFNIPATVQQLPRWLKYTVLALEWCYFPVVAFWTRWRSVYLLWKNAPYAKLRRRLAMVLAVRLAFFVVLGWLSLKALLLYGVAYIGMITVLRWADAFQHTYEGFPLGSILPYRPPHYEQANTFSNLISRRYVGLNLLLLNFGYHSAHHADMTCPWHSLPQLDQRLAATGVSNYISLVDQLVNYHRFRVKRLLLGQGTVEPDQAKPGFERFYGAIDVSFITLY</sequence>
<accession>A0ABW6IAJ8</accession>
<protein>
    <submittedName>
        <fullName evidence="5">Fatty acid desaturase family protein</fullName>
    </submittedName>
</protein>
<evidence type="ECO:0000313" key="5">
    <source>
        <dbReference type="EMBL" id="MFE4104812.1"/>
    </source>
</evidence>
<feature type="transmembrane region" description="Helical" evidence="3">
    <location>
        <begin position="129"/>
        <end position="149"/>
    </location>
</feature>
<dbReference type="InterPro" id="IPR005804">
    <property type="entry name" value="FA_desaturase_dom"/>
</dbReference>
<keyword evidence="3" id="KW-1133">Transmembrane helix</keyword>
<dbReference type="Pfam" id="PF00487">
    <property type="entry name" value="FA_desaturase"/>
    <property type="match status" value="1"/>
</dbReference>
<feature type="domain" description="Fatty acid desaturase" evidence="4">
    <location>
        <begin position="43"/>
        <end position="283"/>
    </location>
</feature>
<organism evidence="5 6">
    <name type="scientific">Almyronema epifaneia S1</name>
    <dbReference type="NCBI Taxonomy" id="2991925"/>
    <lineage>
        <taxon>Bacteria</taxon>
        <taxon>Bacillati</taxon>
        <taxon>Cyanobacteriota</taxon>
        <taxon>Cyanophyceae</taxon>
        <taxon>Nodosilineales</taxon>
        <taxon>Nodosilineaceae</taxon>
        <taxon>Almyronema</taxon>
        <taxon>Almyronema epifaneia</taxon>
    </lineage>
</organism>
<reference evidence="5 6" key="1">
    <citation type="submission" date="2024-10" db="EMBL/GenBank/DDBJ databases">
        <authorList>
            <person name="Ratan Roy A."/>
            <person name="Morales Sandoval P.H."/>
            <person name="De Los Santos Villalobos S."/>
            <person name="Chakraborty S."/>
            <person name="Mukherjee J."/>
        </authorList>
    </citation>
    <scope>NUCLEOTIDE SEQUENCE [LARGE SCALE GENOMIC DNA]</scope>
    <source>
        <strain evidence="5 6">S1</strain>
    </source>
</reference>
<proteinExistence type="inferred from homology"/>
<gene>
    <name evidence="5" type="ORF">ACFVKH_00895</name>
</gene>
<comment type="cofactor">
    <cofactor evidence="1">
        <name>Fe(2+)</name>
        <dbReference type="ChEBI" id="CHEBI:29033"/>
    </cofactor>
</comment>
<evidence type="ECO:0000256" key="1">
    <source>
        <dbReference type="ARBA" id="ARBA00001954"/>
    </source>
</evidence>
<keyword evidence="6" id="KW-1185">Reference proteome</keyword>
<feature type="transmembrane region" description="Helical" evidence="3">
    <location>
        <begin position="17"/>
        <end position="38"/>
    </location>
</feature>
<dbReference type="EMBL" id="JBHZOL010000004">
    <property type="protein sequence ID" value="MFE4104812.1"/>
    <property type="molecule type" value="Genomic_DNA"/>
</dbReference>
<feature type="transmembrane region" description="Helical" evidence="3">
    <location>
        <begin position="44"/>
        <end position="64"/>
    </location>
</feature>
<comment type="caution">
    <text evidence="5">The sequence shown here is derived from an EMBL/GenBank/DDBJ whole genome shotgun (WGS) entry which is preliminary data.</text>
</comment>
<keyword evidence="3" id="KW-0812">Transmembrane</keyword>